<evidence type="ECO:0000256" key="1">
    <source>
        <dbReference type="SAM" id="MobiDB-lite"/>
    </source>
</evidence>
<evidence type="ECO:0000313" key="5">
    <source>
        <dbReference type="EMBL" id="ARX59239.1"/>
    </source>
</evidence>
<evidence type="ECO:0000313" key="10">
    <source>
        <dbReference type="EMBL" id="ARX60274.1"/>
    </source>
</evidence>
<dbReference type="EMBL" id="KX443390">
    <property type="protein sequence ID" value="ARX59137.1"/>
    <property type="molecule type" value="Genomic_DNA"/>
</dbReference>
<evidence type="ECO:0000313" key="7">
    <source>
        <dbReference type="EMBL" id="ARX59390.1"/>
    </source>
</evidence>
<dbReference type="EMBL" id="KX443392">
    <property type="protein sequence ID" value="ARX59219.1"/>
    <property type="molecule type" value="Genomic_DNA"/>
</dbReference>
<dbReference type="SUPFAM" id="SSF48600">
    <property type="entry name" value="Chorismate mutase II"/>
    <property type="match status" value="1"/>
</dbReference>
<protein>
    <submittedName>
        <fullName evidence="8">Putative secreted chorismate mutase</fullName>
    </submittedName>
</protein>
<dbReference type="AlphaFoldDB" id="A0A1Z1UVK3"/>
<organism evidence="8">
    <name type="scientific">Rhodococcus hoagii</name>
    <name type="common">Corynebacterium equii</name>
    <dbReference type="NCBI Taxonomy" id="43767"/>
    <lineage>
        <taxon>Bacteria</taxon>
        <taxon>Bacillati</taxon>
        <taxon>Actinomycetota</taxon>
        <taxon>Actinomycetes</taxon>
        <taxon>Mycobacteriales</taxon>
        <taxon>Nocardiaceae</taxon>
        <taxon>Prescottella</taxon>
    </lineage>
</organism>
<geneLocation type="plasmid" evidence="10">
    <name>pVAPA2288</name>
</geneLocation>
<geneLocation type="plasmid" evidence="6">
    <name>pVAPA1643</name>
</geneLocation>
<dbReference type="EMBL" id="KX443396">
    <property type="protein sequence ID" value="ARX59514.1"/>
    <property type="molecule type" value="Genomic_DNA"/>
</dbReference>
<geneLocation type="plasmid" evidence="9">
    <name>pVAPA2285</name>
</geneLocation>
<dbReference type="SUPFAM" id="SSF56091">
    <property type="entry name" value="DNA ligase/mRNA capping enzyme, catalytic domain"/>
    <property type="match status" value="1"/>
</dbReference>
<dbReference type="EMBL" id="KX443405">
    <property type="protein sequence ID" value="ARX60427.1"/>
    <property type="molecule type" value="Genomic_DNA"/>
</dbReference>
<name>A0A1Z1UVK3_RHOHA</name>
<geneLocation type="plasmid" evidence="7">
    <name>pVAPA2282</name>
</geneLocation>
<keyword evidence="8" id="KW-0614">Plasmid</keyword>
<dbReference type="EMBL" id="KX443393">
    <property type="protein sequence ID" value="ARX59239.1"/>
    <property type="molecule type" value="Genomic_DNA"/>
</dbReference>
<dbReference type="EMBL" id="KX443402">
    <property type="protein sequence ID" value="ARX60254.1"/>
    <property type="molecule type" value="Genomic_DNA"/>
</dbReference>
<geneLocation type="plasmid" evidence="8">
    <name>pVAPA1271</name>
</geneLocation>
<geneLocation type="plasmid" evidence="5">
    <name>pVAPA1637</name>
</geneLocation>
<dbReference type="Gene3D" id="1.20.59.10">
    <property type="entry name" value="Chorismate mutase"/>
    <property type="match status" value="1"/>
</dbReference>
<dbReference type="Gene3D" id="3.30.470.30">
    <property type="entry name" value="DNA ligase/mRNA capping enzyme"/>
    <property type="match status" value="1"/>
</dbReference>
<dbReference type="EMBL" id="KX443394">
    <property type="protein sequence ID" value="ARX59370.1"/>
    <property type="molecule type" value="Genomic_DNA"/>
</dbReference>
<evidence type="ECO:0000313" key="11">
    <source>
        <dbReference type="EMBL" id="ARX60427.1"/>
    </source>
</evidence>
<dbReference type="RefSeq" id="WP_233279564.1">
    <property type="nucleotide sequence ID" value="NZ_AP025545.1"/>
</dbReference>
<evidence type="ECO:0000313" key="3">
    <source>
        <dbReference type="EMBL" id="ARX59137.1"/>
    </source>
</evidence>
<evidence type="ECO:0000313" key="2">
    <source>
        <dbReference type="EMBL" id="ARX59012.1"/>
    </source>
</evidence>
<evidence type="ECO:0000313" key="6">
    <source>
        <dbReference type="EMBL" id="ARX59370.1"/>
    </source>
</evidence>
<dbReference type="InterPro" id="IPR036979">
    <property type="entry name" value="CM_dom_sf"/>
</dbReference>
<evidence type="ECO:0000313" key="8">
    <source>
        <dbReference type="EMBL" id="ARX59514.1"/>
    </source>
</evidence>
<evidence type="ECO:0000313" key="9">
    <source>
        <dbReference type="EMBL" id="ARX60254.1"/>
    </source>
</evidence>
<dbReference type="EMBL" id="KX443395">
    <property type="protein sequence ID" value="ARX59390.1"/>
    <property type="molecule type" value="Genomic_DNA"/>
</dbReference>
<dbReference type="EMBL" id="KX443403">
    <property type="protein sequence ID" value="ARX60274.1"/>
    <property type="molecule type" value="Genomic_DNA"/>
</dbReference>
<geneLocation type="plasmid" evidence="3">
    <name>pVAPA1422</name>
</geneLocation>
<proteinExistence type="predicted"/>
<reference evidence="8" key="1">
    <citation type="journal article" date="2017" name="Genome Biol. Evol.">
        <title>Comparative Genomics of Rhodococcus equi Virulence Plasmids Indicates Host-Driven Evolution of the vap Pathogenicity Island.</title>
        <authorList>
            <person name="MacArthur I."/>
            <person name="Anastasi E."/>
            <person name="Alvarez S."/>
            <person name="Scortti M."/>
            <person name="Vazquez-Boland J.A."/>
        </authorList>
    </citation>
    <scope>NUCLEOTIDE SEQUENCE</scope>
    <source>
        <strain evidence="8">PAM1271</strain>
        <strain evidence="4">PAM1340</strain>
        <strain evidence="2">PAM1357</strain>
        <strain evidence="3">PAM1422</strain>
        <strain evidence="5">PAM1637</strain>
        <strain evidence="6">PAM1643</strain>
        <strain evidence="11">PAM2279</strain>
        <strain evidence="7">PAM2282</strain>
        <strain evidence="9">PAM2285</strain>
        <strain evidence="10">PAM2288</strain>
        <plasmid evidence="8">pVAPA1271</plasmid>
        <plasmid evidence="4">pVAPA1340</plasmid>
        <plasmid evidence="2">pVAPA1357</plasmid>
        <plasmid evidence="3">pVAPA1422</plasmid>
        <plasmid evidence="5">pVAPA1637</plasmid>
        <plasmid evidence="6">pVAPA1643</plasmid>
        <plasmid evidence="11">pVAPA2279</plasmid>
        <plasmid evidence="7">pVAPA2282</plasmid>
        <plasmid evidence="9">pVAPA2285</plasmid>
        <plasmid evidence="10">pVAPA2288</plasmid>
    </source>
</reference>
<geneLocation type="plasmid" evidence="11">
    <name>pVAPA2279</name>
</geneLocation>
<geneLocation type="plasmid" evidence="2">
    <name>pVAPA1357</name>
</geneLocation>
<feature type="region of interest" description="Disordered" evidence="1">
    <location>
        <begin position="123"/>
        <end position="187"/>
    </location>
</feature>
<geneLocation type="plasmid" evidence="4">
    <name>pVAPA1340</name>
</geneLocation>
<dbReference type="InterPro" id="IPR036263">
    <property type="entry name" value="Chorismate_II_sf"/>
</dbReference>
<dbReference type="GO" id="GO:0046417">
    <property type="term" value="P:chorismate metabolic process"/>
    <property type="evidence" value="ECO:0007669"/>
    <property type="project" value="InterPro"/>
</dbReference>
<dbReference type="EMBL" id="KX443389">
    <property type="protein sequence ID" value="ARX59012.1"/>
    <property type="molecule type" value="Genomic_DNA"/>
</dbReference>
<gene>
    <name evidence="8" type="ORF">pVAPA1271_0680</name>
    <name evidence="4" type="ORF">pVAPA1340_0680</name>
    <name evidence="2" type="ORF">pVAPA1357_0680</name>
    <name evidence="3" type="ORF">pVAPA1422_0680</name>
    <name evidence="5" type="ORF">pVAPA1637_0680</name>
    <name evidence="6" type="ORF">pVAPA1643_0680</name>
    <name evidence="11" type="ORF">pVAPA2279_0680</name>
    <name evidence="7" type="ORF">pVAPA2282_0680</name>
    <name evidence="9" type="ORF">pVAPA2285_0680</name>
    <name evidence="10" type="ORF">pVAPA2288_0680</name>
</gene>
<accession>A0A1Z1UVK3</accession>
<sequence>MRWDGQRAVTEDRGGTVRMFSRTSNDITGTFPELTKRVGWIAVTAAVGVSSILAAAPTAGAQSYAPAPEELRPLVHSIAQRLSTADPVAAAKWWTDRPIDDPPQERDMLRPVRCAAPSARLERRLQGQGLRPYANRGTPRPDRQGCTPRTTQGRRQKLNHDTLLAPRGRRVETEERTSSTNHGPTTGAEWLRFLRTSLGLPLQGLVPHAAHQLRLTAYSHPPVPPPIPDTVPAAPART</sequence>
<evidence type="ECO:0000313" key="4">
    <source>
        <dbReference type="EMBL" id="ARX59219.1"/>
    </source>
</evidence>